<feature type="region of interest" description="Disordered" evidence="1">
    <location>
        <begin position="38"/>
        <end position="83"/>
    </location>
</feature>
<name>A0A811MF34_9POAL</name>
<sequence length="146" mass="15316">MTQPGLSMTRPGSQSDFGTAPQPIAHVLCGSIPISSRFTKKKTARSVRNPTGAAPLTPPARHHPAPIGATPHPSGGRSQGVDKADLQGWGWVREAQVPGLTLAIWSNVGEAKQPDIHVACWGAWSPMRSNHSYHSHGSCSAGGTQS</sequence>
<feature type="region of interest" description="Disordered" evidence="1">
    <location>
        <begin position="1"/>
        <end position="21"/>
    </location>
</feature>
<accession>A0A811MF34</accession>
<dbReference type="Proteomes" id="UP000604825">
    <property type="component" value="Unassembled WGS sequence"/>
</dbReference>
<protein>
    <submittedName>
        <fullName evidence="2">Uncharacterized protein</fullName>
    </submittedName>
</protein>
<evidence type="ECO:0000256" key="1">
    <source>
        <dbReference type="SAM" id="MobiDB-lite"/>
    </source>
</evidence>
<dbReference type="EMBL" id="CAJGYO010000001">
    <property type="protein sequence ID" value="CAD6205365.1"/>
    <property type="molecule type" value="Genomic_DNA"/>
</dbReference>
<gene>
    <name evidence="2" type="ORF">NCGR_LOCUS3196</name>
</gene>
<comment type="caution">
    <text evidence="2">The sequence shown here is derived from an EMBL/GenBank/DDBJ whole genome shotgun (WGS) entry which is preliminary data.</text>
</comment>
<organism evidence="2 3">
    <name type="scientific">Miscanthus lutarioriparius</name>
    <dbReference type="NCBI Taxonomy" id="422564"/>
    <lineage>
        <taxon>Eukaryota</taxon>
        <taxon>Viridiplantae</taxon>
        <taxon>Streptophyta</taxon>
        <taxon>Embryophyta</taxon>
        <taxon>Tracheophyta</taxon>
        <taxon>Spermatophyta</taxon>
        <taxon>Magnoliopsida</taxon>
        <taxon>Liliopsida</taxon>
        <taxon>Poales</taxon>
        <taxon>Poaceae</taxon>
        <taxon>PACMAD clade</taxon>
        <taxon>Panicoideae</taxon>
        <taxon>Andropogonodae</taxon>
        <taxon>Andropogoneae</taxon>
        <taxon>Saccharinae</taxon>
        <taxon>Miscanthus</taxon>
    </lineage>
</organism>
<feature type="compositionally biased region" description="Polar residues" evidence="1">
    <location>
        <begin position="1"/>
        <end position="17"/>
    </location>
</feature>
<evidence type="ECO:0000313" key="2">
    <source>
        <dbReference type="EMBL" id="CAD6205365.1"/>
    </source>
</evidence>
<dbReference type="AlphaFoldDB" id="A0A811MF34"/>
<keyword evidence="3" id="KW-1185">Reference proteome</keyword>
<proteinExistence type="predicted"/>
<reference evidence="2" key="1">
    <citation type="submission" date="2020-10" db="EMBL/GenBank/DDBJ databases">
        <authorList>
            <person name="Han B."/>
            <person name="Lu T."/>
            <person name="Zhao Q."/>
            <person name="Huang X."/>
            <person name="Zhao Y."/>
        </authorList>
    </citation>
    <scope>NUCLEOTIDE SEQUENCE</scope>
</reference>
<evidence type="ECO:0000313" key="3">
    <source>
        <dbReference type="Proteomes" id="UP000604825"/>
    </source>
</evidence>